<proteinExistence type="predicted"/>
<dbReference type="RefSeq" id="WP_204467911.1">
    <property type="nucleotide sequence ID" value="NZ_JAFBCV010000013.1"/>
</dbReference>
<feature type="domain" description="Spore protein YkvP/CgeB glycosyl transferase-like" evidence="1">
    <location>
        <begin position="162"/>
        <end position="311"/>
    </location>
</feature>
<dbReference type="InterPro" id="IPR055259">
    <property type="entry name" value="YkvP/CgeB_Glyco_trans-like"/>
</dbReference>
<protein>
    <submittedName>
        <fullName evidence="2">Spore maturation protein CgeB</fullName>
    </submittedName>
</protein>
<reference evidence="2" key="1">
    <citation type="submission" date="2021-01" db="EMBL/GenBank/DDBJ databases">
        <title>Genomic Encyclopedia of Type Strains, Phase IV (KMG-IV): sequencing the most valuable type-strain genomes for metagenomic binning, comparative biology and taxonomic classification.</title>
        <authorList>
            <person name="Goeker M."/>
        </authorList>
    </citation>
    <scope>NUCLEOTIDE SEQUENCE</scope>
    <source>
        <strain evidence="2">DSM 21943</strain>
    </source>
</reference>
<comment type="caution">
    <text evidence="2">The sequence shown here is derived from an EMBL/GenBank/DDBJ whole genome shotgun (WGS) entry which is preliminary data.</text>
</comment>
<sequence length="320" mass="36635">MNLLFLKTSYGGVYPSFETALVNGFKSHATVLEKPLRSFKHPVHLEQFCYQHRIDWIFMLVGNEIKEAFYPSFVEDRLPPLAVWFTEDPYLLQSSKMILPLAKLVFTVELSVVSTYEKVSKGSVVHLPLGFDPSSYFPPKKNGQSTYDLCFVGYPYPNRVKLLELICSKQPIQVAVAGPWQKDQLPKQAEHIATWLPPKETGALYRRSKVVLNTYRPATLKENESVLTGQSINNRTFEIAACQSFQLTEWKPDIHTFFQKESLSTFSTHNQCLEAIQCALSNETWRNKVALAGYETVSNRDSFQKRADRIVKEMSSHLLK</sequence>
<dbReference type="Proteomes" id="UP001179280">
    <property type="component" value="Unassembled WGS sequence"/>
</dbReference>
<name>A0ABS2SXV2_9BACI</name>
<dbReference type="EMBL" id="JAFBCV010000013">
    <property type="protein sequence ID" value="MBM7840355.1"/>
    <property type="molecule type" value="Genomic_DNA"/>
</dbReference>
<organism evidence="2 3">
    <name type="scientific">Shouchella xiaoxiensis</name>
    <dbReference type="NCBI Taxonomy" id="766895"/>
    <lineage>
        <taxon>Bacteria</taxon>
        <taxon>Bacillati</taxon>
        <taxon>Bacillota</taxon>
        <taxon>Bacilli</taxon>
        <taxon>Bacillales</taxon>
        <taxon>Bacillaceae</taxon>
        <taxon>Shouchella</taxon>
    </lineage>
</organism>
<dbReference type="Pfam" id="PF13524">
    <property type="entry name" value="Glyco_trans_1_2"/>
    <property type="match status" value="1"/>
</dbReference>
<evidence type="ECO:0000259" key="1">
    <source>
        <dbReference type="Pfam" id="PF13524"/>
    </source>
</evidence>
<evidence type="ECO:0000313" key="3">
    <source>
        <dbReference type="Proteomes" id="UP001179280"/>
    </source>
</evidence>
<evidence type="ECO:0000313" key="2">
    <source>
        <dbReference type="EMBL" id="MBM7840355.1"/>
    </source>
</evidence>
<accession>A0ABS2SXV2</accession>
<gene>
    <name evidence="2" type="ORF">JOC54_003636</name>
</gene>
<keyword evidence="3" id="KW-1185">Reference proteome</keyword>